<dbReference type="InterPro" id="IPR029063">
    <property type="entry name" value="SAM-dependent_MTases_sf"/>
</dbReference>
<dbReference type="GO" id="GO:0008757">
    <property type="term" value="F:S-adenosylmethionine-dependent methyltransferase activity"/>
    <property type="evidence" value="ECO:0007669"/>
    <property type="project" value="InterPro"/>
</dbReference>
<keyword evidence="1 3" id="KW-0597">Phosphoprotein</keyword>
<dbReference type="RefSeq" id="WP_062075626.1">
    <property type="nucleotide sequence ID" value="NZ_BBRC01000012.1"/>
</dbReference>
<dbReference type="OrthoDB" id="9815339at2"/>
<dbReference type="GO" id="GO:0032259">
    <property type="term" value="P:methylation"/>
    <property type="evidence" value="ECO:0007669"/>
    <property type="project" value="UniProtKB-KW"/>
</dbReference>
<dbReference type="InterPro" id="IPR011006">
    <property type="entry name" value="CheY-like_superfamily"/>
</dbReference>
<dbReference type="Proteomes" id="UP000547973">
    <property type="component" value="Unassembled WGS sequence"/>
</dbReference>
<dbReference type="PANTHER" id="PTHR43214">
    <property type="entry name" value="TWO-COMPONENT RESPONSE REGULATOR"/>
    <property type="match status" value="1"/>
</dbReference>
<evidence type="ECO:0000256" key="4">
    <source>
        <dbReference type="SAM" id="MobiDB-lite"/>
    </source>
</evidence>
<dbReference type="CDD" id="cd17535">
    <property type="entry name" value="REC_NarL-like"/>
    <property type="match status" value="1"/>
</dbReference>
<dbReference type="CDD" id="cd02440">
    <property type="entry name" value="AdoMet_MTases"/>
    <property type="match status" value="1"/>
</dbReference>
<comment type="caution">
    <text evidence="6">The sequence shown here is derived from an EMBL/GenBank/DDBJ whole genome shotgun (WGS) entry which is preliminary data.</text>
</comment>
<accession>A0A7Y9Z6X7</accession>
<dbReference type="SUPFAM" id="SSF52172">
    <property type="entry name" value="CheY-like"/>
    <property type="match status" value="1"/>
</dbReference>
<dbReference type="PROSITE" id="PS50110">
    <property type="entry name" value="RESPONSE_REGULATORY"/>
    <property type="match status" value="1"/>
</dbReference>
<keyword evidence="6" id="KW-0808">Transferase</keyword>
<dbReference type="InterPro" id="IPR016032">
    <property type="entry name" value="Sig_transdc_resp-reg_C-effctor"/>
</dbReference>
<protein>
    <submittedName>
        <fullName evidence="6">DNA-binding NarL/FixJ family response regulator/SAM-dependent methyltransferase</fullName>
    </submittedName>
</protein>
<evidence type="ECO:0000256" key="2">
    <source>
        <dbReference type="ARBA" id="ARBA00023125"/>
    </source>
</evidence>
<evidence type="ECO:0000256" key="3">
    <source>
        <dbReference type="PROSITE-ProRule" id="PRU00169"/>
    </source>
</evidence>
<evidence type="ECO:0000259" key="5">
    <source>
        <dbReference type="PROSITE" id="PS50110"/>
    </source>
</evidence>
<dbReference type="GO" id="GO:0003677">
    <property type="term" value="F:DNA binding"/>
    <property type="evidence" value="ECO:0007669"/>
    <property type="project" value="UniProtKB-KW"/>
</dbReference>
<dbReference type="SMART" id="SM00421">
    <property type="entry name" value="HTH_LUXR"/>
    <property type="match status" value="1"/>
</dbReference>
<evidence type="ECO:0000313" key="6">
    <source>
        <dbReference type="EMBL" id="NYI39922.1"/>
    </source>
</evidence>
<dbReference type="InterPro" id="IPR013216">
    <property type="entry name" value="Methyltransf_11"/>
</dbReference>
<name>A0A7Y9Z6X7_9MICO</name>
<dbReference type="Pfam" id="PF00072">
    <property type="entry name" value="Response_reg"/>
    <property type="match status" value="1"/>
</dbReference>
<dbReference type="InterPro" id="IPR058245">
    <property type="entry name" value="NreC/VraR/RcsB-like_REC"/>
</dbReference>
<dbReference type="SMART" id="SM00448">
    <property type="entry name" value="REC"/>
    <property type="match status" value="1"/>
</dbReference>
<proteinExistence type="predicted"/>
<organism evidence="6 7">
    <name type="scientific">Demequina lutea</name>
    <dbReference type="NCBI Taxonomy" id="431489"/>
    <lineage>
        <taxon>Bacteria</taxon>
        <taxon>Bacillati</taxon>
        <taxon>Actinomycetota</taxon>
        <taxon>Actinomycetes</taxon>
        <taxon>Micrococcales</taxon>
        <taxon>Demequinaceae</taxon>
        <taxon>Demequina</taxon>
    </lineage>
</organism>
<keyword evidence="7" id="KW-1185">Reference proteome</keyword>
<feature type="region of interest" description="Disordered" evidence="4">
    <location>
        <begin position="239"/>
        <end position="261"/>
    </location>
</feature>
<keyword evidence="6" id="KW-0489">Methyltransferase</keyword>
<feature type="domain" description="Response regulatory" evidence="5">
    <location>
        <begin position="268"/>
        <end position="383"/>
    </location>
</feature>
<reference evidence="6 7" key="1">
    <citation type="submission" date="2020-07" db="EMBL/GenBank/DDBJ databases">
        <title>Sequencing the genomes of 1000 actinobacteria strains.</title>
        <authorList>
            <person name="Klenk H.-P."/>
        </authorList>
    </citation>
    <scope>NUCLEOTIDE SEQUENCE [LARGE SCALE GENOMIC DNA]</scope>
    <source>
        <strain evidence="6 7">DSM 19970</strain>
    </source>
</reference>
<feature type="modified residue" description="4-aspartylphosphate" evidence="3">
    <location>
        <position position="319"/>
    </location>
</feature>
<dbReference type="InterPro" id="IPR001789">
    <property type="entry name" value="Sig_transdc_resp-reg_receiver"/>
</dbReference>
<dbReference type="AlphaFoldDB" id="A0A7Y9Z6X7"/>
<dbReference type="InterPro" id="IPR000792">
    <property type="entry name" value="Tscrpt_reg_LuxR_C"/>
</dbReference>
<dbReference type="Gene3D" id="3.40.50.2300">
    <property type="match status" value="1"/>
</dbReference>
<evidence type="ECO:0000256" key="1">
    <source>
        <dbReference type="ARBA" id="ARBA00022553"/>
    </source>
</evidence>
<evidence type="ECO:0000313" key="7">
    <source>
        <dbReference type="Proteomes" id="UP000547973"/>
    </source>
</evidence>
<dbReference type="SUPFAM" id="SSF46894">
    <property type="entry name" value="C-terminal effector domain of the bipartite response regulators"/>
    <property type="match status" value="1"/>
</dbReference>
<dbReference type="SUPFAM" id="SSF53335">
    <property type="entry name" value="S-adenosyl-L-methionine-dependent methyltransferases"/>
    <property type="match status" value="1"/>
</dbReference>
<gene>
    <name evidence="6" type="ORF">BKA03_000041</name>
</gene>
<dbReference type="Pfam" id="PF08241">
    <property type="entry name" value="Methyltransf_11"/>
    <property type="match status" value="1"/>
</dbReference>
<dbReference type="Gene3D" id="3.40.50.150">
    <property type="entry name" value="Vaccinia Virus protein VP39"/>
    <property type="match status" value="1"/>
</dbReference>
<keyword evidence="2 6" id="KW-0238">DNA-binding</keyword>
<dbReference type="GO" id="GO:0000160">
    <property type="term" value="P:phosphorelay signal transduction system"/>
    <property type="evidence" value="ECO:0007669"/>
    <property type="project" value="InterPro"/>
</dbReference>
<sequence length="482" mass="51697">MLSRGYRVFWTLYGLVYDAIWDSPLTKAVADDACAGIAPGALVVDLGCGTGLSSRALVDRGVTVLGVDGVKGRLRRATRKHRVSSSRLAEVSATELSPKIADVVLAINVLHVHPEPAAVIAEMVRLAAPRALVVVAFPAVGADARTVRRADRAAGRSWVGSAAAAALRHLVAAPAGAAGVQVHTEAMVGLVLDQACHAFRATLLHDRVLFGCQRVVTIQVATEPAPPMPPEYCPTDPVRSDSLSPTVDGTAGGVNHEAPTPQGRAPLLVAAIDDHPVMIRGLQAFLNDSDDEIAVESISSTVDEYLTTDYSRVAVVLLDVHLGDGSPVELNVERLRESGAEVLLYTSEHRPAVVQRAFASGALGLVLKEDPEDRLLEGIRAVADHGIYESSRLAHQILSDPRGAVRFTPAELQVLRHLSTGLPWATIARRMDRSVSTVYEHRDRAIKKWQKATQTQLAGPKDLLYQATITGHVDQEDLDEQR</sequence>
<dbReference type="InterPro" id="IPR039420">
    <property type="entry name" value="WalR-like"/>
</dbReference>
<dbReference type="GO" id="GO:0006355">
    <property type="term" value="P:regulation of DNA-templated transcription"/>
    <property type="evidence" value="ECO:0007669"/>
    <property type="project" value="InterPro"/>
</dbReference>
<dbReference type="EMBL" id="JACBZO010000001">
    <property type="protein sequence ID" value="NYI39922.1"/>
    <property type="molecule type" value="Genomic_DNA"/>
</dbReference>